<gene>
    <name evidence="2" type="ORF">CTDIVETGP_2556</name>
</gene>
<keyword evidence="2" id="KW-0540">Nuclease</keyword>
<comment type="caution">
    <text evidence="2">The sequence shown here is derived from an EMBL/GenBank/DDBJ whole genome shotgun (WGS) entry which is preliminary data.</text>
</comment>
<dbReference type="InterPro" id="IPR003615">
    <property type="entry name" value="HNH_nuc"/>
</dbReference>
<evidence type="ECO:0000313" key="3">
    <source>
        <dbReference type="Proteomes" id="UP000019482"/>
    </source>
</evidence>
<feature type="domain" description="TRASH" evidence="1">
    <location>
        <begin position="46"/>
        <end position="80"/>
    </location>
</feature>
<dbReference type="SMART" id="SM00746">
    <property type="entry name" value="TRASH"/>
    <property type="match status" value="2"/>
</dbReference>
<dbReference type="InterPro" id="IPR044925">
    <property type="entry name" value="His-Me_finger_sf"/>
</dbReference>
<keyword evidence="2" id="KW-0255">Endonuclease</keyword>
<dbReference type="GO" id="GO:0004519">
    <property type="term" value="F:endonuclease activity"/>
    <property type="evidence" value="ECO:0007669"/>
    <property type="project" value="UniProtKB-KW"/>
</dbReference>
<evidence type="ECO:0000313" key="2">
    <source>
        <dbReference type="EMBL" id="CDL92486.1"/>
    </source>
</evidence>
<dbReference type="EMBL" id="CBXI010000043">
    <property type="protein sequence ID" value="CDL92486.1"/>
    <property type="molecule type" value="Genomic_DNA"/>
</dbReference>
<dbReference type="GeneID" id="29419770"/>
<keyword evidence="3" id="KW-1185">Reference proteome</keyword>
<dbReference type="RefSeq" id="WP_017894886.1">
    <property type="nucleotide sequence ID" value="NZ_CBXI010000043.1"/>
</dbReference>
<dbReference type="Pfam" id="PF13392">
    <property type="entry name" value="HNH_3"/>
    <property type="match status" value="1"/>
</dbReference>
<dbReference type="Gene3D" id="3.90.75.20">
    <property type="match status" value="1"/>
</dbReference>
<accession>W6N7J2</accession>
<feature type="domain" description="TRASH" evidence="1">
    <location>
        <begin position="7"/>
        <end position="41"/>
    </location>
</feature>
<dbReference type="SUPFAM" id="SSF54060">
    <property type="entry name" value="His-Me finger endonucleases"/>
    <property type="match status" value="1"/>
</dbReference>
<dbReference type="AlphaFoldDB" id="W6N7J2"/>
<organism evidence="2 3">
    <name type="scientific">Clostridium tyrobutyricum DIVETGP</name>
    <dbReference type="NCBI Taxonomy" id="1408889"/>
    <lineage>
        <taxon>Bacteria</taxon>
        <taxon>Bacillati</taxon>
        <taxon>Bacillota</taxon>
        <taxon>Clostridia</taxon>
        <taxon>Eubacteriales</taxon>
        <taxon>Clostridiaceae</taxon>
        <taxon>Clostridium</taxon>
    </lineage>
</organism>
<name>W6N7J2_CLOTY</name>
<keyword evidence="2" id="KW-0378">Hydrolase</keyword>
<proteinExistence type="predicted"/>
<reference evidence="2 3" key="1">
    <citation type="journal article" date="2015" name="Genome Announc.">
        <title>Draft Genome Sequence of Clostridium tyrobutyricum Strain DIVETGP, Isolated from Cow's Milk for Grana Padano Production.</title>
        <authorList>
            <person name="Soggiu A."/>
            <person name="Piras C."/>
            <person name="Gaiarsa S."/>
            <person name="Sassera D."/>
            <person name="Roncada P."/>
            <person name="Bendixen E."/>
            <person name="Brasca M."/>
            <person name="Bonizzi L."/>
        </authorList>
    </citation>
    <scope>NUCLEOTIDE SEQUENCE [LARGE SCALE GENOMIC DNA]</scope>
    <source>
        <strain evidence="2 3">DIVETGP</strain>
    </source>
</reference>
<protein>
    <submittedName>
        <fullName evidence="2">HNH endonuclease</fullName>
    </submittedName>
</protein>
<sequence>MKLKIQCDWCGNVIMHRMSHKNRNKHFFCCKECSYQFKSKKVLVKCDWCEKEFLKKESDIKRTKHDFCSHKCSVDFYRWTGLNEKNAKVDGKEIHRKIVEEATGRELLPNEEVHHIDFNHHNNNLDNLEVLSKSKHAKIHAARKGRGKDGRFIKT</sequence>
<evidence type="ECO:0000259" key="1">
    <source>
        <dbReference type="SMART" id="SM00746"/>
    </source>
</evidence>
<dbReference type="InterPro" id="IPR011017">
    <property type="entry name" value="TRASH_dom"/>
</dbReference>
<dbReference type="Proteomes" id="UP000019482">
    <property type="component" value="Unassembled WGS sequence"/>
</dbReference>